<evidence type="ECO:0000313" key="3">
    <source>
        <dbReference type="EMBL" id="KGX91114.1"/>
    </source>
</evidence>
<dbReference type="RefSeq" id="WP_026800918.1">
    <property type="nucleotide sequence ID" value="NZ_AULI01000011.1"/>
</dbReference>
<evidence type="ECO:0000259" key="2">
    <source>
        <dbReference type="PROSITE" id="PS50937"/>
    </source>
</evidence>
<name>A0A0A5GGK3_9BACI</name>
<reference evidence="3 4" key="1">
    <citation type="submission" date="2013-08" db="EMBL/GenBank/DDBJ databases">
        <authorList>
            <person name="Huang J."/>
            <person name="Wang G."/>
        </authorList>
    </citation>
    <scope>NUCLEOTIDE SEQUENCE [LARGE SCALE GENOMIC DNA]</scope>
    <source>
        <strain evidence="3 4">JSM 076056</strain>
    </source>
</reference>
<gene>
    <name evidence="3" type="ORF">N781_05325</name>
</gene>
<dbReference type="eggNOG" id="COG0789">
    <property type="taxonomic scope" value="Bacteria"/>
</dbReference>
<dbReference type="STRING" id="1385510.GCA_000425205_02592"/>
<dbReference type="Gene3D" id="1.10.1660.10">
    <property type="match status" value="1"/>
</dbReference>
<sequence>MYFSSGEVAKQLSVSVRTLRYYDEIQLVQPSIRELNGKRLYSEEDLFQLQKVSLLKSLSLPLHEIKQMLTDLSIAEILTMHVQNLEQQSVALQTSIQHTHTLKHILELEGQLKWDKLLPLSLKTEEQREKQREAWLDVMNEGQVEQLEEDLPKLSEKETKKWVNLIRRVQWCLNQGYGPTSELGELIADDLLLLSEETFGGDAELMGQFWDIRKSPDQSERVGLYPVSADVIQFIEAAIDWLEGKGEC</sequence>
<dbReference type="SUPFAM" id="SSF46955">
    <property type="entry name" value="Putative DNA-binding domain"/>
    <property type="match status" value="1"/>
</dbReference>
<dbReference type="PANTHER" id="PTHR30204:SF96">
    <property type="entry name" value="CHROMOSOME-ANCHORING PROTEIN RACA"/>
    <property type="match status" value="1"/>
</dbReference>
<dbReference type="OrthoDB" id="1894615at2"/>
<accession>A0A0A5GGK3</accession>
<dbReference type="PROSITE" id="PS50937">
    <property type="entry name" value="HTH_MERR_2"/>
    <property type="match status" value="1"/>
</dbReference>
<evidence type="ECO:0000256" key="1">
    <source>
        <dbReference type="ARBA" id="ARBA00023125"/>
    </source>
</evidence>
<feature type="domain" description="HTH merR-type" evidence="2">
    <location>
        <begin position="1"/>
        <end position="71"/>
    </location>
</feature>
<comment type="caution">
    <text evidence="3">The sequence shown here is derived from an EMBL/GenBank/DDBJ whole genome shotgun (WGS) entry which is preliminary data.</text>
</comment>
<organism evidence="3 4">
    <name type="scientific">Pontibacillus halophilus JSM 076056 = DSM 19796</name>
    <dbReference type="NCBI Taxonomy" id="1385510"/>
    <lineage>
        <taxon>Bacteria</taxon>
        <taxon>Bacillati</taxon>
        <taxon>Bacillota</taxon>
        <taxon>Bacilli</taxon>
        <taxon>Bacillales</taxon>
        <taxon>Bacillaceae</taxon>
        <taxon>Pontibacillus</taxon>
    </lineage>
</organism>
<protein>
    <submittedName>
        <fullName evidence="3">MerR family transcriptional regulator</fullName>
    </submittedName>
</protein>
<dbReference type="GO" id="GO:0003677">
    <property type="term" value="F:DNA binding"/>
    <property type="evidence" value="ECO:0007669"/>
    <property type="project" value="UniProtKB-KW"/>
</dbReference>
<dbReference type="EMBL" id="AVPE01000011">
    <property type="protein sequence ID" value="KGX91114.1"/>
    <property type="molecule type" value="Genomic_DNA"/>
</dbReference>
<dbReference type="Pfam" id="PF13411">
    <property type="entry name" value="MerR_1"/>
    <property type="match status" value="1"/>
</dbReference>
<dbReference type="PROSITE" id="PS00552">
    <property type="entry name" value="HTH_MERR_1"/>
    <property type="match status" value="1"/>
</dbReference>
<keyword evidence="4" id="KW-1185">Reference proteome</keyword>
<dbReference type="PANTHER" id="PTHR30204">
    <property type="entry name" value="REDOX-CYCLING DRUG-SENSING TRANSCRIPTIONAL ACTIVATOR SOXR"/>
    <property type="match status" value="1"/>
</dbReference>
<dbReference type="GO" id="GO:0003700">
    <property type="term" value="F:DNA-binding transcription factor activity"/>
    <property type="evidence" value="ECO:0007669"/>
    <property type="project" value="InterPro"/>
</dbReference>
<keyword evidence="1" id="KW-0238">DNA-binding</keyword>
<dbReference type="InterPro" id="IPR047057">
    <property type="entry name" value="MerR_fam"/>
</dbReference>
<proteinExistence type="predicted"/>
<dbReference type="AlphaFoldDB" id="A0A0A5GGK3"/>
<dbReference type="InterPro" id="IPR009061">
    <property type="entry name" value="DNA-bd_dom_put_sf"/>
</dbReference>
<evidence type="ECO:0000313" key="4">
    <source>
        <dbReference type="Proteomes" id="UP000030528"/>
    </source>
</evidence>
<dbReference type="InterPro" id="IPR000551">
    <property type="entry name" value="MerR-type_HTH_dom"/>
</dbReference>
<dbReference type="Proteomes" id="UP000030528">
    <property type="component" value="Unassembled WGS sequence"/>
</dbReference>
<dbReference type="SMART" id="SM00422">
    <property type="entry name" value="HTH_MERR"/>
    <property type="match status" value="1"/>
</dbReference>